<evidence type="ECO:0000259" key="9">
    <source>
        <dbReference type="SMART" id="SM00650"/>
    </source>
</evidence>
<keyword evidence="2 7" id="KW-0489">Methyltransferase</keyword>
<dbReference type="SMART" id="SM00650">
    <property type="entry name" value="rADc"/>
    <property type="match status" value="1"/>
</dbReference>
<accession>A0A5B8MDG1</accession>
<evidence type="ECO:0000256" key="4">
    <source>
        <dbReference type="ARBA" id="ARBA00022691"/>
    </source>
</evidence>
<protein>
    <recommendedName>
        <fullName evidence="8">rRNA adenine N(6)-methyltransferase</fullName>
        <ecNumber evidence="8">2.1.1.-</ecNumber>
    </recommendedName>
</protein>
<feature type="binding site" evidence="7">
    <location>
        <position position="85"/>
    </location>
    <ligand>
        <name>S-adenosyl-L-methionine</name>
        <dbReference type="ChEBI" id="CHEBI:59789"/>
    </ligand>
</feature>
<name>A0A5B8MDG1_9CHLO</name>
<proteinExistence type="inferred from homology"/>
<dbReference type="EC" id="2.1.1.-" evidence="8"/>
<dbReference type="SUPFAM" id="SSF53335">
    <property type="entry name" value="S-adenosyl-L-methionine-dependent methyltransferases"/>
    <property type="match status" value="1"/>
</dbReference>
<dbReference type="Gene3D" id="1.10.8.480">
    <property type="match status" value="1"/>
</dbReference>
<organism evidence="10 11">
    <name type="scientific">Chloropicon primus</name>
    <dbReference type="NCBI Taxonomy" id="1764295"/>
    <lineage>
        <taxon>Eukaryota</taxon>
        <taxon>Viridiplantae</taxon>
        <taxon>Chlorophyta</taxon>
        <taxon>Chloropicophyceae</taxon>
        <taxon>Chloropicales</taxon>
        <taxon>Chloropicaceae</taxon>
        <taxon>Chloropicon</taxon>
    </lineage>
</organism>
<evidence type="ECO:0000313" key="10">
    <source>
        <dbReference type="EMBL" id="QDZ18449.1"/>
    </source>
</evidence>
<keyword evidence="3 7" id="KW-0808">Transferase</keyword>
<evidence type="ECO:0000256" key="1">
    <source>
        <dbReference type="ARBA" id="ARBA00022552"/>
    </source>
</evidence>
<evidence type="ECO:0000256" key="5">
    <source>
        <dbReference type="ARBA" id="ARBA00022884"/>
    </source>
</evidence>
<evidence type="ECO:0000256" key="3">
    <source>
        <dbReference type="ARBA" id="ARBA00022679"/>
    </source>
</evidence>
<dbReference type="GO" id="GO:0003723">
    <property type="term" value="F:RNA binding"/>
    <property type="evidence" value="ECO:0007669"/>
    <property type="project" value="UniProtKB-UniRule"/>
</dbReference>
<dbReference type="FunFam" id="3.40.50.150:FF:000007">
    <property type="entry name" value="rRNA adenine N(6)-methyltransferase"/>
    <property type="match status" value="1"/>
</dbReference>
<dbReference type="PANTHER" id="PTHR11727:SF7">
    <property type="entry name" value="DIMETHYLADENOSINE TRANSFERASE-RELATED"/>
    <property type="match status" value="1"/>
</dbReference>
<dbReference type="CDD" id="cd02440">
    <property type="entry name" value="AdoMet_MTases"/>
    <property type="match status" value="1"/>
</dbReference>
<dbReference type="InterPro" id="IPR011530">
    <property type="entry name" value="rRNA_adenine_dimethylase"/>
</dbReference>
<dbReference type="STRING" id="1764295.A0A5B8MDG1"/>
<keyword evidence="1 8" id="KW-0698">rRNA processing</keyword>
<dbReference type="Gene3D" id="3.40.50.150">
    <property type="entry name" value="Vaccinia Virus protein VP39"/>
    <property type="match status" value="1"/>
</dbReference>
<feature type="binding site" evidence="7">
    <location>
        <position position="128"/>
    </location>
    <ligand>
        <name>S-adenosyl-L-methionine</name>
        <dbReference type="ChEBI" id="CHEBI:59789"/>
    </ligand>
</feature>
<dbReference type="PROSITE" id="PS51689">
    <property type="entry name" value="SAM_RNA_A_N6_MT"/>
    <property type="match status" value="1"/>
</dbReference>
<dbReference type="InterPro" id="IPR020598">
    <property type="entry name" value="rRNA_Ade_methylase_Trfase_N"/>
</dbReference>
<dbReference type="InterPro" id="IPR001737">
    <property type="entry name" value="KsgA/Erm"/>
</dbReference>
<dbReference type="PANTHER" id="PTHR11727">
    <property type="entry name" value="DIMETHYLADENOSINE TRANSFERASE"/>
    <property type="match status" value="1"/>
</dbReference>
<sequence length="340" mass="37903">MSSALRVASAGVKKHGRGKAVRMNATGIEFHKSKGQHILKNPHIIDSIVQKSGIKSTDVVLEIGPGTGNLTAKLLEVAKKVIAYEVDPRMVLELQRRFQGTPQASQLQIVQGDVLKQDLPYFDVCVSNTPYQISSPLTFKLLSHRPLFRAAILMFQREFAMRLVAKPNESLYCRLTVNTQLLARVSHLLKVGKNNFKPPPKVESSVVRIEPRHPPVQVNFTEWDGLVRLCFSRKNKTLGAIFKQNACLDLLEKNYRKFLQLEASGAIAGPAAGGSEGEGMDILDQKRLGITDLADRSKFKDYVLGILKEGEFGDRRSSKLNQDDFLELLARFNAAGIHFR</sequence>
<evidence type="ECO:0000256" key="8">
    <source>
        <dbReference type="RuleBase" id="RU362106"/>
    </source>
</evidence>
<evidence type="ECO:0000256" key="2">
    <source>
        <dbReference type="ARBA" id="ARBA00022603"/>
    </source>
</evidence>
<dbReference type="InterPro" id="IPR029063">
    <property type="entry name" value="SAM-dependent_MTases_sf"/>
</dbReference>
<dbReference type="Proteomes" id="UP000316726">
    <property type="component" value="Chromosome 1"/>
</dbReference>
<dbReference type="PROSITE" id="PS01131">
    <property type="entry name" value="RRNA_A_DIMETH"/>
    <property type="match status" value="1"/>
</dbReference>
<evidence type="ECO:0000313" key="11">
    <source>
        <dbReference type="Proteomes" id="UP000316726"/>
    </source>
</evidence>
<feature type="domain" description="Ribosomal RNA adenine methylase transferase N-terminal" evidence="9">
    <location>
        <begin position="44"/>
        <end position="213"/>
    </location>
</feature>
<dbReference type="EMBL" id="CP031034">
    <property type="protein sequence ID" value="QDZ18449.1"/>
    <property type="molecule type" value="Genomic_DNA"/>
</dbReference>
<keyword evidence="11" id="KW-1185">Reference proteome</keyword>
<feature type="binding site" evidence="7">
    <location>
        <position position="39"/>
    </location>
    <ligand>
        <name>S-adenosyl-L-methionine</name>
        <dbReference type="ChEBI" id="CHEBI:59789"/>
    </ligand>
</feature>
<dbReference type="HAMAP" id="MF_00607">
    <property type="entry name" value="16SrRNA_methyltr_A"/>
    <property type="match status" value="1"/>
</dbReference>
<gene>
    <name evidence="10" type="ORF">A3770_01p09670</name>
</gene>
<dbReference type="AlphaFoldDB" id="A0A5B8MDG1"/>
<dbReference type="GO" id="GO:0000179">
    <property type="term" value="F:rRNA (adenine-N6,N6-)-dimethyltransferase activity"/>
    <property type="evidence" value="ECO:0007669"/>
    <property type="project" value="UniProtKB-UniRule"/>
</dbReference>
<dbReference type="OrthoDB" id="74991at2759"/>
<dbReference type="NCBIfam" id="TIGR00755">
    <property type="entry name" value="ksgA"/>
    <property type="match status" value="1"/>
</dbReference>
<dbReference type="InterPro" id="IPR020596">
    <property type="entry name" value="rRNA_Ade_Mease_Trfase_CS"/>
</dbReference>
<keyword evidence="4 7" id="KW-0949">S-adenosyl-L-methionine</keyword>
<dbReference type="Pfam" id="PF00398">
    <property type="entry name" value="RrnaAD"/>
    <property type="match status" value="1"/>
</dbReference>
<comment type="similarity">
    <text evidence="6 7 8">Belongs to the class I-like SAM-binding methyltransferase superfamily. rRNA adenine N(6)-methyltransferase family.</text>
</comment>
<feature type="binding site" evidence="7">
    <location>
        <position position="64"/>
    </location>
    <ligand>
        <name>S-adenosyl-L-methionine</name>
        <dbReference type="ChEBI" id="CHEBI:59789"/>
    </ligand>
</feature>
<feature type="binding site" evidence="7">
    <location>
        <position position="37"/>
    </location>
    <ligand>
        <name>S-adenosyl-L-methionine</name>
        <dbReference type="ChEBI" id="CHEBI:59789"/>
    </ligand>
</feature>
<keyword evidence="5 7" id="KW-0694">RNA-binding</keyword>
<feature type="binding site" evidence="7">
    <location>
        <position position="113"/>
    </location>
    <ligand>
        <name>S-adenosyl-L-methionine</name>
        <dbReference type="ChEBI" id="CHEBI:59789"/>
    </ligand>
</feature>
<reference evidence="10 11" key="1">
    <citation type="submission" date="2018-07" db="EMBL/GenBank/DDBJ databases">
        <title>The complete nuclear genome of the prasinophyte Chloropicon primus (CCMP1205).</title>
        <authorList>
            <person name="Pombert J.-F."/>
            <person name="Otis C."/>
            <person name="Turmel M."/>
            <person name="Lemieux C."/>
        </authorList>
    </citation>
    <scope>NUCLEOTIDE SEQUENCE [LARGE SCALE GENOMIC DNA]</scope>
    <source>
        <strain evidence="10 11">CCMP1205</strain>
    </source>
</reference>
<evidence type="ECO:0000256" key="7">
    <source>
        <dbReference type="PROSITE-ProRule" id="PRU01026"/>
    </source>
</evidence>
<evidence type="ECO:0000256" key="6">
    <source>
        <dbReference type="ARBA" id="ARBA00061109"/>
    </source>
</evidence>